<dbReference type="AlphaFoldDB" id="A0A940Y9K6"/>
<organism evidence="5 6">
    <name type="scientific">Ideonella alba</name>
    <dbReference type="NCBI Taxonomy" id="2824118"/>
    <lineage>
        <taxon>Bacteria</taxon>
        <taxon>Pseudomonadati</taxon>
        <taxon>Pseudomonadota</taxon>
        <taxon>Betaproteobacteria</taxon>
        <taxon>Burkholderiales</taxon>
        <taxon>Sphaerotilaceae</taxon>
        <taxon>Ideonella</taxon>
    </lineage>
</organism>
<evidence type="ECO:0000256" key="2">
    <source>
        <dbReference type="ARBA" id="ARBA00023082"/>
    </source>
</evidence>
<evidence type="ECO:0000313" key="6">
    <source>
        <dbReference type="Proteomes" id="UP000676246"/>
    </source>
</evidence>
<dbReference type="InterPro" id="IPR036388">
    <property type="entry name" value="WH-like_DNA-bd_sf"/>
</dbReference>
<evidence type="ECO:0000259" key="4">
    <source>
        <dbReference type="Pfam" id="PF07638"/>
    </source>
</evidence>
<keyword evidence="6" id="KW-1185">Reference proteome</keyword>
<dbReference type="GO" id="GO:0006352">
    <property type="term" value="P:DNA-templated transcription initiation"/>
    <property type="evidence" value="ECO:0007669"/>
    <property type="project" value="InterPro"/>
</dbReference>
<dbReference type="NCBIfam" id="TIGR02937">
    <property type="entry name" value="sigma70-ECF"/>
    <property type="match status" value="1"/>
</dbReference>
<evidence type="ECO:0000313" key="5">
    <source>
        <dbReference type="EMBL" id="MBQ0930173.1"/>
    </source>
</evidence>
<keyword evidence="1" id="KW-0805">Transcription regulation</keyword>
<reference evidence="5 6" key="1">
    <citation type="submission" date="2021-04" db="EMBL/GenBank/DDBJ databases">
        <title>The genome sequence of Ideonella sp. 3Y2.</title>
        <authorList>
            <person name="Liu Y."/>
        </authorList>
    </citation>
    <scope>NUCLEOTIDE SEQUENCE [LARGE SCALE GENOMIC DNA]</scope>
    <source>
        <strain evidence="5 6">3Y2</strain>
    </source>
</reference>
<dbReference type="InterPro" id="IPR053812">
    <property type="entry name" value="HTH_Sigma70_ECF-like"/>
</dbReference>
<dbReference type="GO" id="GO:0016987">
    <property type="term" value="F:sigma factor activity"/>
    <property type="evidence" value="ECO:0007669"/>
    <property type="project" value="UniProtKB-KW"/>
</dbReference>
<dbReference type="PANTHER" id="PTHR43133:SF39">
    <property type="entry name" value="SIMILAR TO RNA POLYMERASE SIGMA-E FACTOR"/>
    <property type="match status" value="1"/>
</dbReference>
<evidence type="ECO:0000256" key="3">
    <source>
        <dbReference type="ARBA" id="ARBA00023163"/>
    </source>
</evidence>
<dbReference type="PANTHER" id="PTHR43133">
    <property type="entry name" value="RNA POLYMERASE ECF-TYPE SIGMA FACTO"/>
    <property type="match status" value="1"/>
</dbReference>
<sequence>MSSPQDAVFDTMSAPDPSLTQWLSQFAGPDPEAGQRLFESLYEDLRRMARNHMRKEAAGHTLSATALTHEAWFRMAEQTRTQWRNRAHFLAVSSTMMRRILINHEQARRANKRDAELTSLTVSGLESLALPPDRDLIAVNDALLAFETVDPRAAKVVELRFFGGLEIDEIAEVLAVSPATVKRDWTLAKSWLHRELSHSPPSASPKE</sequence>
<evidence type="ECO:0000256" key="1">
    <source>
        <dbReference type="ARBA" id="ARBA00023015"/>
    </source>
</evidence>
<dbReference type="InterPro" id="IPR011517">
    <property type="entry name" value="RNA_pol_sigma70_ECF-like"/>
</dbReference>
<dbReference type="SUPFAM" id="SSF88659">
    <property type="entry name" value="Sigma3 and sigma4 domains of RNA polymerase sigma factors"/>
    <property type="match status" value="1"/>
</dbReference>
<dbReference type="Pfam" id="PF07638">
    <property type="entry name" value="Sigma70_ECF"/>
    <property type="match status" value="1"/>
</dbReference>
<name>A0A940Y9K6_9BURK</name>
<dbReference type="Gene3D" id="1.10.10.10">
    <property type="entry name" value="Winged helix-like DNA-binding domain superfamily/Winged helix DNA-binding domain"/>
    <property type="match status" value="1"/>
</dbReference>
<dbReference type="NCBIfam" id="TIGR02999">
    <property type="entry name" value="Sig-70_X6"/>
    <property type="match status" value="1"/>
</dbReference>
<dbReference type="Proteomes" id="UP000676246">
    <property type="component" value="Unassembled WGS sequence"/>
</dbReference>
<dbReference type="EMBL" id="JAGQDD010000003">
    <property type="protein sequence ID" value="MBQ0930173.1"/>
    <property type="molecule type" value="Genomic_DNA"/>
</dbReference>
<comment type="caution">
    <text evidence="5">The sequence shown here is derived from an EMBL/GenBank/DDBJ whole genome shotgun (WGS) entry which is preliminary data.</text>
</comment>
<dbReference type="RefSeq" id="WP_210852664.1">
    <property type="nucleotide sequence ID" value="NZ_JAGQDD010000003.1"/>
</dbReference>
<accession>A0A940Y9K6</accession>
<gene>
    <name evidence="5" type="ORF">KAK03_06695</name>
</gene>
<dbReference type="InterPro" id="IPR039425">
    <property type="entry name" value="RNA_pol_sigma-70-like"/>
</dbReference>
<proteinExistence type="predicted"/>
<keyword evidence="3" id="KW-0804">Transcription</keyword>
<feature type="domain" description="RNA polymerase sigma-70 ECF-like HTH" evidence="4">
    <location>
        <begin position="18"/>
        <end position="197"/>
    </location>
</feature>
<keyword evidence="2" id="KW-0731">Sigma factor</keyword>
<dbReference type="InterPro" id="IPR014284">
    <property type="entry name" value="RNA_pol_sigma-70_dom"/>
</dbReference>
<dbReference type="InterPro" id="IPR013324">
    <property type="entry name" value="RNA_pol_sigma_r3/r4-like"/>
</dbReference>
<protein>
    <submittedName>
        <fullName evidence="5">Sigma-70 family RNA polymerase sigma factor</fullName>
    </submittedName>
</protein>